<organism evidence="2 3">
    <name type="scientific">Orchesella dallaii</name>
    <dbReference type="NCBI Taxonomy" id="48710"/>
    <lineage>
        <taxon>Eukaryota</taxon>
        <taxon>Metazoa</taxon>
        <taxon>Ecdysozoa</taxon>
        <taxon>Arthropoda</taxon>
        <taxon>Hexapoda</taxon>
        <taxon>Collembola</taxon>
        <taxon>Entomobryomorpha</taxon>
        <taxon>Entomobryoidea</taxon>
        <taxon>Orchesellidae</taxon>
        <taxon>Orchesellinae</taxon>
        <taxon>Orchesella</taxon>
    </lineage>
</organism>
<evidence type="ECO:0000256" key="1">
    <source>
        <dbReference type="SAM" id="Coils"/>
    </source>
</evidence>
<keyword evidence="3" id="KW-1185">Reference proteome</keyword>
<feature type="coiled-coil region" evidence="1">
    <location>
        <begin position="74"/>
        <end position="175"/>
    </location>
</feature>
<sequence>MEGSTPNSSTAGPSEAIVTENHGENLVAPMASGIESQSMAGILSEESQQTDLRAFFNRLEHDSAVESNYQARIFRDIRHENQRLRSELVAAKLNNFAELLHVQEELKGVRNQFEDVKIKYQDAKAELNQEKGQTKILKFEVLRLEDSARKSNAVIEALEEKIKKLKVLEETKQTDILVENHKDSVLVIMVLLLEI</sequence>
<name>A0ABP1R7Q9_9HEXA</name>
<accession>A0ABP1R7Q9</accession>
<proteinExistence type="predicted"/>
<protein>
    <submittedName>
        <fullName evidence="2">Uncharacterized protein</fullName>
    </submittedName>
</protein>
<evidence type="ECO:0000313" key="2">
    <source>
        <dbReference type="EMBL" id="CAL8116887.1"/>
    </source>
</evidence>
<reference evidence="2 3" key="1">
    <citation type="submission" date="2024-08" db="EMBL/GenBank/DDBJ databases">
        <authorList>
            <person name="Cucini C."/>
            <person name="Frati F."/>
        </authorList>
    </citation>
    <scope>NUCLEOTIDE SEQUENCE [LARGE SCALE GENOMIC DNA]</scope>
</reference>
<keyword evidence="1" id="KW-0175">Coiled coil</keyword>
<dbReference type="Proteomes" id="UP001642540">
    <property type="component" value="Unassembled WGS sequence"/>
</dbReference>
<dbReference type="EMBL" id="CAXLJM020000053">
    <property type="protein sequence ID" value="CAL8116887.1"/>
    <property type="molecule type" value="Genomic_DNA"/>
</dbReference>
<gene>
    <name evidence="2" type="ORF">ODALV1_LOCUS17436</name>
</gene>
<evidence type="ECO:0000313" key="3">
    <source>
        <dbReference type="Proteomes" id="UP001642540"/>
    </source>
</evidence>
<comment type="caution">
    <text evidence="2">The sequence shown here is derived from an EMBL/GenBank/DDBJ whole genome shotgun (WGS) entry which is preliminary data.</text>
</comment>